<dbReference type="InterPro" id="IPR045109">
    <property type="entry name" value="LSDs-like"/>
</dbReference>
<dbReference type="GO" id="GO:0000785">
    <property type="term" value="C:chromatin"/>
    <property type="evidence" value="ECO:0007669"/>
    <property type="project" value="TreeGrafter"/>
</dbReference>
<evidence type="ECO:0000259" key="6">
    <source>
        <dbReference type="PROSITE" id="PS51184"/>
    </source>
</evidence>
<dbReference type="AlphaFoldDB" id="A0AAD1ZDH9"/>
<dbReference type="PANTHER" id="PTHR12549">
    <property type="entry name" value="JMJC DOMAIN-CONTAINING HISTONE DEMETHYLATION PROTEIN"/>
    <property type="match status" value="1"/>
</dbReference>
<comment type="subcellular location">
    <subcellularLocation>
        <location evidence="1">Nucleus</location>
    </subcellularLocation>
</comment>
<dbReference type="InterPro" id="IPR003347">
    <property type="entry name" value="JmjC_dom"/>
</dbReference>
<dbReference type="PROSITE" id="PS51184">
    <property type="entry name" value="JMJC"/>
    <property type="match status" value="1"/>
</dbReference>
<evidence type="ECO:0000313" key="8">
    <source>
        <dbReference type="Proteomes" id="UP000834106"/>
    </source>
</evidence>
<dbReference type="SUPFAM" id="SSF51197">
    <property type="entry name" value="Clavaminate synthase-like"/>
    <property type="match status" value="2"/>
</dbReference>
<evidence type="ECO:0000256" key="5">
    <source>
        <dbReference type="SAM" id="MobiDB-lite"/>
    </source>
</evidence>
<proteinExistence type="inferred from homology"/>
<feature type="compositionally biased region" description="Basic and acidic residues" evidence="5">
    <location>
        <begin position="362"/>
        <end position="374"/>
    </location>
</feature>
<dbReference type="GO" id="GO:0046872">
    <property type="term" value="F:metal ion binding"/>
    <property type="evidence" value="ECO:0007669"/>
    <property type="project" value="UniProtKB-KW"/>
</dbReference>
<dbReference type="PANTHER" id="PTHR12549:SF11">
    <property type="entry name" value="LYSINE-SPECIFIC DEMETHYLASE JMJ25"/>
    <property type="match status" value="1"/>
</dbReference>
<evidence type="ECO:0000313" key="7">
    <source>
        <dbReference type="EMBL" id="CAI9767821.1"/>
    </source>
</evidence>
<sequence>MFNGFSSTGIEPWTFVQKLGDAVLIPAGCPHQVRNLKSCIKVALDFVSPENVHECVRLTEEFRRLPQNHLAKEDKLEVKKMIIHALSQATDVNVHQFFKGYSEGQFDQSGWPQILKLKDWPPSTLFEKQLPRHGAEFINCLPFKEYTHPRSGYLNLAVKLPKKSLKPDMGPKTYIAYGFCEELGRGDSVTKLHCDMSDAVNVLTHIEAVALPSSQLSTINKLKRDHAAQDQREFSRNGQKVGQITQVEMGLSEIDVQGSLQMLETDGIGLEKEARDLTVSDLVNGTMSNSQAELEGGLHIVNNGVEGQEPGREGKIKEHDPVVSSEVKVAENGTEVNGNKKKRPGRNKSKKSPSVLGMTNETVDRKVSGGERESSVTTEEGNKTSFEGIEDDDCGALWDIFRRQDTPKLEEYIKKHVKEFRHIYCNQLQEVMICPPKLIFLKFNERFYLLHYIISVIDACSKVHQNFLECKSIFAAGNFVWISIIWSDKAHAVQFLF</sequence>
<feature type="region of interest" description="Disordered" evidence="5">
    <location>
        <begin position="329"/>
        <end position="385"/>
    </location>
</feature>
<keyword evidence="4" id="KW-0539">Nucleus</keyword>
<feature type="domain" description="JmjC" evidence="6">
    <location>
        <begin position="1"/>
        <end position="63"/>
    </location>
</feature>
<dbReference type="GO" id="GO:0000118">
    <property type="term" value="C:histone deacetylase complex"/>
    <property type="evidence" value="ECO:0007669"/>
    <property type="project" value="TreeGrafter"/>
</dbReference>
<dbReference type="GO" id="GO:0006357">
    <property type="term" value="P:regulation of transcription by RNA polymerase II"/>
    <property type="evidence" value="ECO:0007669"/>
    <property type="project" value="TreeGrafter"/>
</dbReference>
<evidence type="ECO:0000256" key="1">
    <source>
        <dbReference type="ARBA" id="ARBA00004123"/>
    </source>
</evidence>
<gene>
    <name evidence="7" type="ORF">FPE_LOCUS15251</name>
</gene>
<dbReference type="Gene3D" id="2.60.120.650">
    <property type="entry name" value="Cupin"/>
    <property type="match status" value="3"/>
</dbReference>
<evidence type="ECO:0000256" key="4">
    <source>
        <dbReference type="ARBA" id="ARBA00023242"/>
    </source>
</evidence>
<evidence type="ECO:0000256" key="3">
    <source>
        <dbReference type="ARBA" id="ARBA00022723"/>
    </source>
</evidence>
<dbReference type="EMBL" id="OU503044">
    <property type="protein sequence ID" value="CAI9767821.1"/>
    <property type="molecule type" value="Genomic_DNA"/>
</dbReference>
<dbReference type="GO" id="GO:0003712">
    <property type="term" value="F:transcription coregulator activity"/>
    <property type="evidence" value="ECO:0007669"/>
    <property type="project" value="TreeGrafter"/>
</dbReference>
<keyword evidence="3" id="KW-0479">Metal-binding</keyword>
<evidence type="ECO:0000256" key="2">
    <source>
        <dbReference type="ARBA" id="ARBA00006801"/>
    </source>
</evidence>
<protein>
    <recommendedName>
        <fullName evidence="6">JmjC domain-containing protein</fullName>
    </recommendedName>
</protein>
<organism evidence="7 8">
    <name type="scientific">Fraxinus pennsylvanica</name>
    <dbReference type="NCBI Taxonomy" id="56036"/>
    <lineage>
        <taxon>Eukaryota</taxon>
        <taxon>Viridiplantae</taxon>
        <taxon>Streptophyta</taxon>
        <taxon>Embryophyta</taxon>
        <taxon>Tracheophyta</taxon>
        <taxon>Spermatophyta</taxon>
        <taxon>Magnoliopsida</taxon>
        <taxon>eudicotyledons</taxon>
        <taxon>Gunneridae</taxon>
        <taxon>Pentapetalae</taxon>
        <taxon>asterids</taxon>
        <taxon>lamiids</taxon>
        <taxon>Lamiales</taxon>
        <taxon>Oleaceae</taxon>
        <taxon>Oleeae</taxon>
        <taxon>Fraxinus</taxon>
    </lineage>
</organism>
<dbReference type="Proteomes" id="UP000834106">
    <property type="component" value="Chromosome 9"/>
</dbReference>
<name>A0AAD1ZDH9_9LAMI</name>
<dbReference type="Pfam" id="PF02373">
    <property type="entry name" value="JmjC"/>
    <property type="match status" value="1"/>
</dbReference>
<dbReference type="SMART" id="SM00558">
    <property type="entry name" value="JmjC"/>
    <property type="match status" value="1"/>
</dbReference>
<dbReference type="GO" id="GO:0031490">
    <property type="term" value="F:chromatin DNA binding"/>
    <property type="evidence" value="ECO:0007669"/>
    <property type="project" value="TreeGrafter"/>
</dbReference>
<reference evidence="7" key="1">
    <citation type="submission" date="2023-05" db="EMBL/GenBank/DDBJ databases">
        <authorList>
            <person name="Huff M."/>
        </authorList>
    </citation>
    <scope>NUCLEOTIDE SEQUENCE</scope>
</reference>
<accession>A0AAD1ZDH9</accession>
<dbReference type="GO" id="GO:0032454">
    <property type="term" value="F:histone H3K9 demethylase activity"/>
    <property type="evidence" value="ECO:0007669"/>
    <property type="project" value="InterPro"/>
</dbReference>
<comment type="similarity">
    <text evidence="2">Belongs to the JARID1 histone demethylase family.</text>
</comment>
<feature type="compositionally biased region" description="Basic residues" evidence="5">
    <location>
        <begin position="339"/>
        <end position="351"/>
    </location>
</feature>
<feature type="compositionally biased region" description="Polar residues" evidence="5">
    <location>
        <begin position="375"/>
        <end position="385"/>
    </location>
</feature>
<keyword evidence="8" id="KW-1185">Reference proteome</keyword>